<dbReference type="Pfam" id="PF01734">
    <property type="entry name" value="Patatin"/>
    <property type="match status" value="1"/>
</dbReference>
<dbReference type="AlphaFoldDB" id="A0A250WPR5"/>
<dbReference type="InterPro" id="IPR002641">
    <property type="entry name" value="PNPLA_dom"/>
</dbReference>
<gene>
    <name evidence="5" type="ORF">CEUSTIGMA_g145.t1</name>
</gene>
<dbReference type="GO" id="GO:0004806">
    <property type="term" value="F:triacylglycerol lipase activity"/>
    <property type="evidence" value="ECO:0007669"/>
    <property type="project" value="TreeGrafter"/>
</dbReference>
<dbReference type="PANTHER" id="PTHR12406">
    <property type="entry name" value="CALCIUM-INDEPENDENT PHOSPHOLIPASE A2 IPLA2 -RELATED"/>
    <property type="match status" value="1"/>
</dbReference>
<comment type="caution">
    <text evidence="5">The sequence shown here is derived from an EMBL/GenBank/DDBJ whole genome shotgun (WGS) entry which is preliminary data.</text>
</comment>
<dbReference type="CDD" id="cd07224">
    <property type="entry name" value="Pat_like"/>
    <property type="match status" value="1"/>
</dbReference>
<keyword evidence="2 3" id="KW-0442">Lipid degradation</keyword>
<accession>A0A250WPR5</accession>
<evidence type="ECO:0000313" key="6">
    <source>
        <dbReference type="Proteomes" id="UP000232323"/>
    </source>
</evidence>
<dbReference type="GO" id="GO:0005811">
    <property type="term" value="C:lipid droplet"/>
    <property type="evidence" value="ECO:0007669"/>
    <property type="project" value="TreeGrafter"/>
</dbReference>
<evidence type="ECO:0000259" key="4">
    <source>
        <dbReference type="PROSITE" id="PS51635"/>
    </source>
</evidence>
<keyword evidence="1 2" id="KW-0443">Lipid metabolism</keyword>
<dbReference type="GO" id="GO:0016020">
    <property type="term" value="C:membrane"/>
    <property type="evidence" value="ECO:0007669"/>
    <property type="project" value="TreeGrafter"/>
</dbReference>
<dbReference type="InterPro" id="IPR016035">
    <property type="entry name" value="Acyl_Trfase/lysoPLipase"/>
</dbReference>
<dbReference type="OrthoDB" id="197155at2759"/>
<organism evidence="5 6">
    <name type="scientific">Chlamydomonas eustigma</name>
    <dbReference type="NCBI Taxonomy" id="1157962"/>
    <lineage>
        <taxon>Eukaryota</taxon>
        <taxon>Viridiplantae</taxon>
        <taxon>Chlorophyta</taxon>
        <taxon>core chlorophytes</taxon>
        <taxon>Chlorophyceae</taxon>
        <taxon>CS clade</taxon>
        <taxon>Chlamydomonadales</taxon>
        <taxon>Chlamydomonadaceae</taxon>
        <taxon>Chlamydomonas</taxon>
    </lineage>
</organism>
<dbReference type="GO" id="GO:0055088">
    <property type="term" value="P:lipid homeostasis"/>
    <property type="evidence" value="ECO:0007669"/>
    <property type="project" value="TreeGrafter"/>
</dbReference>
<name>A0A250WPR5_9CHLO</name>
<protein>
    <recommendedName>
        <fullName evidence="3">Patatin</fullName>
        <ecNumber evidence="3">3.1.1.-</ecNumber>
    </recommendedName>
</protein>
<reference evidence="5 6" key="1">
    <citation type="submission" date="2017-08" db="EMBL/GenBank/DDBJ databases">
        <title>Acidophilic green algal genome provides insights into adaptation to an acidic environment.</title>
        <authorList>
            <person name="Hirooka S."/>
            <person name="Hirose Y."/>
            <person name="Kanesaki Y."/>
            <person name="Higuchi S."/>
            <person name="Fujiwara T."/>
            <person name="Onuma R."/>
            <person name="Era A."/>
            <person name="Ohbayashi R."/>
            <person name="Uzuka A."/>
            <person name="Nozaki H."/>
            <person name="Yoshikawa H."/>
            <person name="Miyagishima S.Y."/>
        </authorList>
    </citation>
    <scope>NUCLEOTIDE SEQUENCE [LARGE SCALE GENOMIC DNA]</scope>
    <source>
        <strain evidence="5 6">NIES-2499</strain>
    </source>
</reference>
<feature type="active site" description="Proton acceptor" evidence="2">
    <location>
        <position position="224"/>
    </location>
</feature>
<evidence type="ECO:0000256" key="3">
    <source>
        <dbReference type="RuleBase" id="RU361262"/>
    </source>
</evidence>
<dbReference type="GO" id="GO:0019433">
    <property type="term" value="P:triglyceride catabolic process"/>
    <property type="evidence" value="ECO:0007669"/>
    <property type="project" value="TreeGrafter"/>
</dbReference>
<feature type="active site" description="Nucleophile" evidence="2">
    <location>
        <position position="108"/>
    </location>
</feature>
<comment type="caution">
    <text evidence="2">Lacks conserved residue(s) required for the propagation of feature annotation.</text>
</comment>
<dbReference type="InterPro" id="IPR033562">
    <property type="entry name" value="PLPL"/>
</dbReference>
<sequence>MRELKGSCIHQRLSPCYGRSSNLSRRCSKFSARQRLNMRTKLYMPHTLSALVSADSLPNDRIRTALKEGTLGFGFSAGGFLFNYHLGVLWELEELGLLKGHVPLAGASAGSLAIATYQSGVGPETASRALKELAVECRKGGTMGRLSGLLRAILNQYLPSDAHERCSGVCHIAVTRLFPYMQREIISHFDTKSDLIDALITSCHIPVYANGSWMIKFRDRYYMDGGVMDFVPSPPETQHVVKVCCFPVHQVLNAVQPSIQGLPRLSSLLDISLSPDKFEPFHQDFATLFNWAMLPAPDHVLEWLVEKGRRDASAWAAAVDSKGVIA</sequence>
<dbReference type="Gene3D" id="3.40.1090.10">
    <property type="entry name" value="Cytosolic phospholipase A2 catalytic domain"/>
    <property type="match status" value="1"/>
</dbReference>
<dbReference type="PROSITE" id="PS51635">
    <property type="entry name" value="PNPLA"/>
    <property type="match status" value="1"/>
</dbReference>
<dbReference type="GO" id="GO:0005737">
    <property type="term" value="C:cytoplasm"/>
    <property type="evidence" value="ECO:0007669"/>
    <property type="project" value="TreeGrafter"/>
</dbReference>
<proteinExistence type="inferred from homology"/>
<evidence type="ECO:0000313" key="5">
    <source>
        <dbReference type="EMBL" id="GAX72689.1"/>
    </source>
</evidence>
<comment type="function">
    <text evidence="3">Lipolytic acyl hydrolase (LAH).</text>
</comment>
<dbReference type="STRING" id="1157962.A0A250WPR5"/>
<evidence type="ECO:0000256" key="2">
    <source>
        <dbReference type="PROSITE-ProRule" id="PRU01161"/>
    </source>
</evidence>
<keyword evidence="6" id="KW-1185">Reference proteome</keyword>
<feature type="short sequence motif" description="DGA/G" evidence="2">
    <location>
        <begin position="224"/>
        <end position="226"/>
    </location>
</feature>
<feature type="domain" description="PNPLA" evidence="4">
    <location>
        <begin position="73"/>
        <end position="237"/>
    </location>
</feature>
<comment type="similarity">
    <text evidence="3">Belongs to the patatin family.</text>
</comment>
<keyword evidence="2 3" id="KW-0378">Hydrolase</keyword>
<dbReference type="Proteomes" id="UP000232323">
    <property type="component" value="Unassembled WGS sequence"/>
</dbReference>
<dbReference type="EC" id="3.1.1.-" evidence="3"/>
<dbReference type="SUPFAM" id="SSF52151">
    <property type="entry name" value="FabD/lysophospholipase-like"/>
    <property type="match status" value="1"/>
</dbReference>
<feature type="short sequence motif" description="GXSXG" evidence="2">
    <location>
        <begin position="106"/>
        <end position="110"/>
    </location>
</feature>
<evidence type="ECO:0000256" key="1">
    <source>
        <dbReference type="ARBA" id="ARBA00023098"/>
    </source>
</evidence>
<dbReference type="EMBL" id="BEGY01000001">
    <property type="protein sequence ID" value="GAX72689.1"/>
    <property type="molecule type" value="Genomic_DNA"/>
</dbReference>
<dbReference type="PANTHER" id="PTHR12406:SF7">
    <property type="entry name" value="PATATIN-LIKE PHOSPHOLIPASE DOMAIN-CONTAINING PROTEIN 4"/>
    <property type="match status" value="1"/>
</dbReference>
<comment type="domain">
    <text evidence="3">The nitrogen atoms of the two glycine residues in the GGXR motif define the oxyanion hole, and stabilize the oxyanion that forms during the nucleophilic attack by the catalytic serine during substrate cleavage.</text>
</comment>